<evidence type="ECO:0000313" key="2">
    <source>
        <dbReference type="Proteomes" id="UP000053577"/>
    </source>
</evidence>
<dbReference type="EMBL" id="JGYD01000018">
    <property type="protein sequence ID" value="KSV18124.1"/>
    <property type="molecule type" value="Genomic_DNA"/>
</dbReference>
<name>A0A0V8M2Y0_9CHLR</name>
<protein>
    <submittedName>
        <fullName evidence="1">Uncharacterized protein</fullName>
    </submittedName>
</protein>
<comment type="caution">
    <text evidence="1">The sequence shown here is derived from an EMBL/GenBank/DDBJ whole genome shotgun (WGS) entry which is preliminary data.</text>
</comment>
<proteinExistence type="predicted"/>
<accession>A0A0V8M2Y0</accession>
<dbReference type="RefSeq" id="WP_058292438.1">
    <property type="nucleotide sequence ID" value="NZ_JGYD01000018.1"/>
</dbReference>
<dbReference type="AlphaFoldDB" id="A0A0V8M2Y0"/>
<gene>
    <name evidence="1" type="ORF">DA01_04415</name>
</gene>
<dbReference type="Proteomes" id="UP000053577">
    <property type="component" value="Unassembled WGS sequence"/>
</dbReference>
<organism evidence="1 2">
    <name type="scientific">Dehalococcoides mccartyi</name>
    <dbReference type="NCBI Taxonomy" id="61435"/>
    <lineage>
        <taxon>Bacteria</taxon>
        <taxon>Bacillati</taxon>
        <taxon>Chloroflexota</taxon>
        <taxon>Dehalococcoidia</taxon>
        <taxon>Dehalococcoidales</taxon>
        <taxon>Dehalococcoidaceae</taxon>
        <taxon>Dehalococcoides</taxon>
    </lineage>
</organism>
<dbReference type="PATRIC" id="fig|61435.5.peg.877"/>
<evidence type="ECO:0000313" key="1">
    <source>
        <dbReference type="EMBL" id="KSV18124.1"/>
    </source>
</evidence>
<reference evidence="1 2" key="1">
    <citation type="journal article" date="2015" name="Sci. Rep.">
        <title>A comparative genomics and reductive dehalogenase gene transcription study of two chloroethene-respiring bacteria, Dehalococcoides mccartyi strains MB and 11a.</title>
        <authorList>
            <person name="Low A."/>
            <person name="Shen Z."/>
            <person name="Cheng D."/>
            <person name="Rogers M.J."/>
            <person name="Lee P.K."/>
            <person name="He J."/>
        </authorList>
    </citation>
    <scope>NUCLEOTIDE SEQUENCE [LARGE SCALE GENOMIC DNA]</scope>
    <source>
        <strain evidence="1 2">MB</strain>
    </source>
</reference>
<sequence length="151" mass="17577">MKIVFFYSSKVFPVTEHRKRGRDTMQDCNDHIGRVLMELWEFSADGLNVELTDIAMLSDQQVSEIYKSIIPLSIAHKYSIRRVFGTKHTSGDRFGRQVPALLAYDEAGKLFDIYPRMKIRQAACRGEKRSHYPITIFEGLEDIYRRSRNNA</sequence>